<dbReference type="InterPro" id="IPR036409">
    <property type="entry name" value="Aldolase_II/adducin_N_sf"/>
</dbReference>
<accession>A0A160VAL3</accession>
<dbReference type="GO" id="GO:0005829">
    <property type="term" value="C:cytosol"/>
    <property type="evidence" value="ECO:0007669"/>
    <property type="project" value="TreeGrafter"/>
</dbReference>
<reference evidence="4" key="1">
    <citation type="submission" date="2015-10" db="EMBL/GenBank/DDBJ databases">
        <authorList>
            <person name="Gilbert D.G."/>
        </authorList>
    </citation>
    <scope>NUCLEOTIDE SEQUENCE</scope>
</reference>
<evidence type="ECO:0000313" key="4">
    <source>
        <dbReference type="EMBL" id="CUV03172.1"/>
    </source>
</evidence>
<dbReference type="SMART" id="SM01007">
    <property type="entry name" value="Aldolase_II"/>
    <property type="match status" value="1"/>
</dbReference>
<dbReference type="InterPro" id="IPR050197">
    <property type="entry name" value="Aldolase_class_II_sugar_metab"/>
</dbReference>
<organism evidence="4">
    <name type="scientific">hydrothermal vent metagenome</name>
    <dbReference type="NCBI Taxonomy" id="652676"/>
    <lineage>
        <taxon>unclassified sequences</taxon>
        <taxon>metagenomes</taxon>
        <taxon>ecological metagenomes</taxon>
    </lineage>
</organism>
<keyword evidence="1" id="KW-0479">Metal-binding</keyword>
<evidence type="ECO:0000256" key="1">
    <source>
        <dbReference type="ARBA" id="ARBA00022723"/>
    </source>
</evidence>
<dbReference type="PANTHER" id="PTHR22789">
    <property type="entry name" value="FUCULOSE PHOSPHATE ALDOLASE"/>
    <property type="match status" value="1"/>
</dbReference>
<protein>
    <submittedName>
        <fullName evidence="4">Ribulose-5-phosphate 4-epimerase and related epimerases and aldolases</fullName>
    </submittedName>
</protein>
<dbReference type="EMBL" id="FAXA01000363">
    <property type="protein sequence ID" value="CUV03172.1"/>
    <property type="molecule type" value="Genomic_DNA"/>
</dbReference>
<dbReference type="Gene3D" id="3.40.225.10">
    <property type="entry name" value="Class II aldolase/adducin N-terminal domain"/>
    <property type="match status" value="1"/>
</dbReference>
<evidence type="ECO:0000259" key="3">
    <source>
        <dbReference type="SMART" id="SM01007"/>
    </source>
</evidence>
<dbReference type="PANTHER" id="PTHR22789:SF0">
    <property type="entry name" value="3-OXO-TETRONATE 4-PHOSPHATE DECARBOXYLASE-RELATED"/>
    <property type="match status" value="1"/>
</dbReference>
<name>A0A160VAL3_9ZZZZ</name>
<sequence length="230" mass="24792">MSSWQSEREELHAAIGEMYRRGLVGALSGNASLRLEGRLGEGLLLVTPTQVPYYRLKPEDLVVVDMNGELVGEGLAPSSETAMHLQIYREREDVVAAIHTHSISASAAAVAGREIPPILDEMVYHIGGGVPIGDYAFPGSEELARVACETMGDRNAVLLRNHGVLGVGPGVWEALEACDLVERAAQIFVQAQFFGTGGANLLPPDIIVAEQEIFQMKRRMALGLKSQSSE</sequence>
<dbReference type="GO" id="GO:0016832">
    <property type="term" value="F:aldehyde-lyase activity"/>
    <property type="evidence" value="ECO:0007669"/>
    <property type="project" value="TreeGrafter"/>
</dbReference>
<gene>
    <name evidence="4" type="ORF">MGWOODY_Clf255</name>
</gene>
<dbReference type="Pfam" id="PF00596">
    <property type="entry name" value="Aldolase_II"/>
    <property type="match status" value="1"/>
</dbReference>
<keyword evidence="2" id="KW-0456">Lyase</keyword>
<dbReference type="GO" id="GO:0046872">
    <property type="term" value="F:metal ion binding"/>
    <property type="evidence" value="ECO:0007669"/>
    <property type="project" value="UniProtKB-KW"/>
</dbReference>
<dbReference type="GO" id="GO:0019323">
    <property type="term" value="P:pentose catabolic process"/>
    <property type="evidence" value="ECO:0007669"/>
    <property type="project" value="TreeGrafter"/>
</dbReference>
<dbReference type="AlphaFoldDB" id="A0A160VAL3"/>
<evidence type="ECO:0000256" key="2">
    <source>
        <dbReference type="ARBA" id="ARBA00023239"/>
    </source>
</evidence>
<dbReference type="SUPFAM" id="SSF53639">
    <property type="entry name" value="AraD/HMP-PK domain-like"/>
    <property type="match status" value="1"/>
</dbReference>
<feature type="domain" description="Class II aldolase/adducin N-terminal" evidence="3">
    <location>
        <begin position="9"/>
        <end position="189"/>
    </location>
</feature>
<proteinExistence type="predicted"/>
<dbReference type="InterPro" id="IPR001303">
    <property type="entry name" value="Aldolase_II/adducin_N"/>
</dbReference>